<dbReference type="InterPro" id="IPR032922">
    <property type="entry name" value="SON"/>
</dbReference>
<dbReference type="SMART" id="SM00358">
    <property type="entry name" value="DSRM"/>
    <property type="match status" value="1"/>
</dbReference>
<evidence type="ECO:0000259" key="4">
    <source>
        <dbReference type="PROSITE" id="PS50174"/>
    </source>
</evidence>
<feature type="compositionally biased region" description="Basic residues" evidence="2">
    <location>
        <begin position="524"/>
        <end position="542"/>
    </location>
</feature>
<accession>A0A8R1TIG0</accession>
<dbReference type="PROSITE" id="PS50174">
    <property type="entry name" value="G_PATCH"/>
    <property type="match status" value="1"/>
</dbReference>
<feature type="region of interest" description="Disordered" evidence="2">
    <location>
        <begin position="319"/>
        <end position="407"/>
    </location>
</feature>
<feature type="region of interest" description="Disordered" evidence="2">
    <location>
        <begin position="618"/>
        <end position="646"/>
    </location>
</feature>
<dbReference type="Pfam" id="PF01585">
    <property type="entry name" value="G-patch"/>
    <property type="match status" value="1"/>
</dbReference>
<feature type="compositionally biased region" description="Basic and acidic residues" evidence="2">
    <location>
        <begin position="320"/>
        <end position="331"/>
    </location>
</feature>
<feature type="compositionally biased region" description="Polar residues" evidence="2">
    <location>
        <begin position="471"/>
        <end position="488"/>
    </location>
</feature>
<dbReference type="CDD" id="cd19870">
    <property type="entry name" value="DSRM_SON-like"/>
    <property type="match status" value="1"/>
</dbReference>
<dbReference type="SMART" id="SM00443">
    <property type="entry name" value="G_patch"/>
    <property type="match status" value="1"/>
</dbReference>
<feature type="compositionally biased region" description="Low complexity" evidence="2">
    <location>
        <begin position="787"/>
        <end position="800"/>
    </location>
</feature>
<dbReference type="AlphaFoldDB" id="A0A8R1TIG0"/>
<dbReference type="GO" id="GO:0051726">
    <property type="term" value="P:regulation of cell cycle"/>
    <property type="evidence" value="ECO:0007669"/>
    <property type="project" value="InterPro"/>
</dbReference>
<dbReference type="OMA" id="GSKWQWN"/>
<dbReference type="Proteomes" id="UP000024404">
    <property type="component" value="Unassembled WGS sequence"/>
</dbReference>
<feature type="region of interest" description="Disordered" evidence="2">
    <location>
        <begin position="468"/>
        <end position="563"/>
    </location>
</feature>
<keyword evidence="1" id="KW-0694">RNA-binding</keyword>
<dbReference type="GO" id="GO:0048024">
    <property type="term" value="P:regulation of mRNA splicing, via spliceosome"/>
    <property type="evidence" value="ECO:0007669"/>
    <property type="project" value="TreeGrafter"/>
</dbReference>
<organism evidence="5 6">
    <name type="scientific">Onchocerca volvulus</name>
    <dbReference type="NCBI Taxonomy" id="6282"/>
    <lineage>
        <taxon>Eukaryota</taxon>
        <taxon>Metazoa</taxon>
        <taxon>Ecdysozoa</taxon>
        <taxon>Nematoda</taxon>
        <taxon>Chromadorea</taxon>
        <taxon>Rhabditida</taxon>
        <taxon>Spirurina</taxon>
        <taxon>Spiruromorpha</taxon>
        <taxon>Filarioidea</taxon>
        <taxon>Onchocercidae</taxon>
        <taxon>Onchocerca</taxon>
    </lineage>
</organism>
<evidence type="ECO:0000256" key="1">
    <source>
        <dbReference type="PROSITE-ProRule" id="PRU00266"/>
    </source>
</evidence>
<evidence type="ECO:0000313" key="5">
    <source>
        <dbReference type="EnsemblMetazoa" id="OVOC1004.1"/>
    </source>
</evidence>
<dbReference type="Gene3D" id="3.30.160.20">
    <property type="match status" value="1"/>
</dbReference>
<dbReference type="PANTHER" id="PTHR46528">
    <property type="entry name" value="PROTEIN SON"/>
    <property type="match status" value="1"/>
</dbReference>
<reference evidence="6" key="1">
    <citation type="submission" date="2013-10" db="EMBL/GenBank/DDBJ databases">
        <title>Genome sequencing of Onchocerca volvulus.</title>
        <authorList>
            <person name="Cotton J."/>
            <person name="Tsai J."/>
            <person name="Stanley E."/>
            <person name="Tracey A."/>
            <person name="Holroyd N."/>
            <person name="Lustigman S."/>
            <person name="Berriman M."/>
        </authorList>
    </citation>
    <scope>NUCLEOTIDE SEQUENCE</scope>
</reference>
<feature type="compositionally biased region" description="Basic and acidic residues" evidence="2">
    <location>
        <begin position="543"/>
        <end position="563"/>
    </location>
</feature>
<sequence>MEKEEEEEEVKPSSSDAIIASLINEVRKTNEPFDVESLIGGRLDVITKRETESDGSLSLHGYIKKSKRHKDKKSKKNRKSKYKLRSKSKSPLRKRKKHRSRSRSASIEGKTCHESIEKFVTYTIPPSVEAVMEKISDDEDDLPVGADFLSISASSSKMDGKNAAFQDFSTAAQNKTKEFNVNEEVFPLAKKKKKSESPPILRKPRPLSEILAKVRAERDSTFVPRNIKLKQENGKSDAILICSFGESTVDVVSHAIPNVAESDGNRHDNVEYGPRPLEALGTQPISDDEDELQLSPLKIKQTETSKSIKIATISKIQFGNEKKTQVGKDGEIPVSDASAGPSFSNDDTIDEMIAEKHLRSERGMSGNESEKRRKTDEKKRKKGKKDKKHGKQYSKRHSSLSSDSEKEWKLLEKKNKVKEYSRYSGREFDKSRRRPGSVYVQSYYVDSNKRVHEGSKWQWNRGEKDIKEKTATFSMNFRSKGWKQTRSTRSPYSERKRKRSPSSSCSRSHSRSRSLSDTSSRSSHSSHYRKVRSSYRGHNHYHYYRDRESNNKRPSDDESNDRKIDKKKLLEIAQRNAAQMAQLGYLPNTSVETKAQLKAGGQSVDQLVDFCQKLQRSQDKAVRREKGEAVSSDEDLAPRKKKGEDDTDFLKHPFALKTATPITINIPNSIPLPIKTPAQRTLEESQLRIAYPVSSGAQHREKDNGWIPVKKEEVPSVCSPAQKTKLAAVPTHKDKEKVSHTFEISAAESFILPPPPKPPILASFTQSASSLLNLPPPPPPPDLFSGSCNSSQNQEQKSSSLGLNYGNVVTVPEEESVFREPESLHHTIRAWAESKKDLPGKFTGSTGVNILKADQLGPDDPRFNVWAKKVCWIALKDLDGNHIYKVQGFYSVRKLVEEFSAQESPLETLNFKQSLTFLRLSIFEMAHSGCTVIDFMFWSGHPTGVLHICWFCLVAVEKKWLKMDEQLSTTNRLLMVLMTRVAFFFAHMDFLKQTNAINSGVGLKLMQKMGWTPGEGLGKGRDGPLEPLVLDIKSDRKGLVATEELPESKKSCPNSGKNIAGTTFGKHPVSILMELCSKKRWHAPQFTCLESGPSNNRRFLWKVVINSVEYQPSVPSTNKKTGKAQACQVVLQSLGLVPRDPSLPVVL</sequence>
<feature type="compositionally biased region" description="Basic residues" evidence="2">
    <location>
        <begin position="62"/>
        <end position="102"/>
    </location>
</feature>
<protein>
    <recommendedName>
        <fullName evidence="7">G-patch domain-containing protein</fullName>
    </recommendedName>
</protein>
<dbReference type="InterPro" id="IPR014720">
    <property type="entry name" value="dsRBD_dom"/>
</dbReference>
<feature type="domain" description="DRBM" evidence="3">
    <location>
        <begin position="1067"/>
        <end position="1136"/>
    </location>
</feature>
<feature type="compositionally biased region" description="Basic residues" evidence="2">
    <location>
        <begin position="379"/>
        <end position="398"/>
    </location>
</feature>
<dbReference type="GO" id="GO:0003723">
    <property type="term" value="F:RNA binding"/>
    <property type="evidence" value="ECO:0007669"/>
    <property type="project" value="UniProtKB-UniRule"/>
</dbReference>
<evidence type="ECO:0000256" key="2">
    <source>
        <dbReference type="SAM" id="MobiDB-lite"/>
    </source>
</evidence>
<name>A0A8R1TIG0_ONCVO</name>
<evidence type="ECO:0000259" key="3">
    <source>
        <dbReference type="PROSITE" id="PS50137"/>
    </source>
</evidence>
<reference evidence="5" key="2">
    <citation type="submission" date="2022-06" db="UniProtKB">
        <authorList>
            <consortium name="EnsemblMetazoa"/>
        </authorList>
    </citation>
    <scope>IDENTIFICATION</scope>
</reference>
<feature type="domain" description="G-patch" evidence="4">
    <location>
        <begin position="998"/>
        <end position="1044"/>
    </location>
</feature>
<feature type="region of interest" description="Disordered" evidence="2">
    <location>
        <begin position="46"/>
        <end position="110"/>
    </location>
</feature>
<feature type="region of interest" description="Disordered" evidence="2">
    <location>
        <begin position="771"/>
        <end position="805"/>
    </location>
</feature>
<dbReference type="PANTHER" id="PTHR46528:SF1">
    <property type="entry name" value="PROTEIN SON"/>
    <property type="match status" value="1"/>
</dbReference>
<feature type="compositionally biased region" description="Low complexity" evidence="2">
    <location>
        <begin position="501"/>
        <end position="523"/>
    </location>
</feature>
<evidence type="ECO:0008006" key="7">
    <source>
        <dbReference type="Google" id="ProtNLM"/>
    </source>
</evidence>
<dbReference type="PROSITE" id="PS50137">
    <property type="entry name" value="DS_RBD"/>
    <property type="match status" value="1"/>
</dbReference>
<feature type="compositionally biased region" description="Basic and acidic residues" evidence="2">
    <location>
        <begin position="636"/>
        <end position="646"/>
    </location>
</feature>
<dbReference type="InterPro" id="IPR000467">
    <property type="entry name" value="G_patch_dom"/>
</dbReference>
<evidence type="ECO:0000313" key="6">
    <source>
        <dbReference type="Proteomes" id="UP000024404"/>
    </source>
</evidence>
<feature type="compositionally biased region" description="Basic and acidic residues" evidence="2">
    <location>
        <begin position="618"/>
        <end position="628"/>
    </location>
</feature>
<proteinExistence type="predicted"/>
<dbReference type="SUPFAM" id="SSF54768">
    <property type="entry name" value="dsRNA-binding domain-like"/>
    <property type="match status" value="1"/>
</dbReference>
<feature type="region of interest" description="Disordered" evidence="2">
    <location>
        <begin position="278"/>
        <end position="306"/>
    </location>
</feature>
<keyword evidence="6" id="KW-1185">Reference proteome</keyword>
<dbReference type="Pfam" id="PF14709">
    <property type="entry name" value="DND1_DSRM"/>
    <property type="match status" value="1"/>
</dbReference>
<dbReference type="EMBL" id="CMVM020000023">
    <property type="status" value="NOT_ANNOTATED_CDS"/>
    <property type="molecule type" value="Genomic_DNA"/>
</dbReference>
<dbReference type="EnsemblMetazoa" id="OVOC1004.1">
    <property type="protein sequence ID" value="OVOC1004.1"/>
    <property type="gene ID" value="WBGene00237813"/>
</dbReference>
<feature type="compositionally biased region" description="Basic and acidic residues" evidence="2">
    <location>
        <begin position="353"/>
        <end position="378"/>
    </location>
</feature>